<feature type="chain" id="PRO_5047518776" description="OmpA-like domain-containing protein" evidence="2">
    <location>
        <begin position="23"/>
        <end position="183"/>
    </location>
</feature>
<dbReference type="Proteomes" id="UP001499951">
    <property type="component" value="Unassembled WGS sequence"/>
</dbReference>
<dbReference type="PROSITE" id="PS51123">
    <property type="entry name" value="OMPA_2"/>
    <property type="match status" value="1"/>
</dbReference>
<proteinExistence type="predicted"/>
<dbReference type="Gene3D" id="3.30.1330.60">
    <property type="entry name" value="OmpA-like domain"/>
    <property type="match status" value="1"/>
</dbReference>
<feature type="signal peptide" evidence="2">
    <location>
        <begin position="1"/>
        <end position="22"/>
    </location>
</feature>
<dbReference type="RefSeq" id="WP_166934151.1">
    <property type="nucleotide sequence ID" value="NZ_BAAADD010000005.1"/>
</dbReference>
<evidence type="ECO:0000259" key="3">
    <source>
        <dbReference type="PROSITE" id="PS51123"/>
    </source>
</evidence>
<gene>
    <name evidence="4" type="ORF">GCM10008942_20280</name>
</gene>
<sequence>MGLKRGVAGIVGFAFSIALAHAGDAEPSYCETHAADSVSSYLGGLIRLCGWSVGLSDSPTPVETPAVPPPPPPPQTQVFIVFFASGDMDLNDPAKQTVSEAVKAAMDGGFAKIHLVGNTDTAEEDAYVLSLARAQVVRDQMQLYGLTAATFDTVGKAASEPKIPTPPGTQENLNRRVLIVLEK</sequence>
<protein>
    <recommendedName>
        <fullName evidence="3">OmpA-like domain-containing protein</fullName>
    </recommendedName>
</protein>
<dbReference type="SUPFAM" id="SSF103088">
    <property type="entry name" value="OmpA-like"/>
    <property type="match status" value="1"/>
</dbReference>
<comment type="caution">
    <text evidence="4">The sequence shown here is derived from an EMBL/GenBank/DDBJ whole genome shotgun (WGS) entry which is preliminary data.</text>
</comment>
<dbReference type="InterPro" id="IPR006665">
    <property type="entry name" value="OmpA-like"/>
</dbReference>
<feature type="domain" description="OmpA-like" evidence="3">
    <location>
        <begin position="75"/>
        <end position="183"/>
    </location>
</feature>
<keyword evidence="1" id="KW-0472">Membrane</keyword>
<accession>A0ABN1EQ51</accession>
<dbReference type="CDD" id="cd07185">
    <property type="entry name" value="OmpA_C-like"/>
    <property type="match status" value="1"/>
</dbReference>
<evidence type="ECO:0000313" key="4">
    <source>
        <dbReference type="EMBL" id="GAA0571527.1"/>
    </source>
</evidence>
<dbReference type="EMBL" id="BAAADD010000005">
    <property type="protein sequence ID" value="GAA0571527.1"/>
    <property type="molecule type" value="Genomic_DNA"/>
</dbReference>
<name>A0ABN1EQ51_9PROT</name>
<organism evidence="4 5">
    <name type="scientific">Rhizomicrobium electricum</name>
    <dbReference type="NCBI Taxonomy" id="480070"/>
    <lineage>
        <taxon>Bacteria</taxon>
        <taxon>Pseudomonadati</taxon>
        <taxon>Pseudomonadota</taxon>
        <taxon>Alphaproteobacteria</taxon>
        <taxon>Micropepsales</taxon>
        <taxon>Micropepsaceae</taxon>
        <taxon>Rhizomicrobium</taxon>
    </lineage>
</organism>
<evidence type="ECO:0000256" key="1">
    <source>
        <dbReference type="PROSITE-ProRule" id="PRU00473"/>
    </source>
</evidence>
<reference evidence="4 5" key="1">
    <citation type="journal article" date="2019" name="Int. J. Syst. Evol. Microbiol.">
        <title>The Global Catalogue of Microorganisms (GCM) 10K type strain sequencing project: providing services to taxonomists for standard genome sequencing and annotation.</title>
        <authorList>
            <consortium name="The Broad Institute Genomics Platform"/>
            <consortium name="The Broad Institute Genome Sequencing Center for Infectious Disease"/>
            <person name="Wu L."/>
            <person name="Ma J."/>
        </authorList>
    </citation>
    <scope>NUCLEOTIDE SEQUENCE [LARGE SCALE GENOMIC DNA]</scope>
    <source>
        <strain evidence="4 5">JCM 15089</strain>
    </source>
</reference>
<keyword evidence="2" id="KW-0732">Signal</keyword>
<evidence type="ECO:0000313" key="5">
    <source>
        <dbReference type="Proteomes" id="UP001499951"/>
    </source>
</evidence>
<keyword evidence="5" id="KW-1185">Reference proteome</keyword>
<dbReference type="InterPro" id="IPR036737">
    <property type="entry name" value="OmpA-like_sf"/>
</dbReference>
<dbReference type="Pfam" id="PF00691">
    <property type="entry name" value="OmpA"/>
    <property type="match status" value="1"/>
</dbReference>
<evidence type="ECO:0000256" key="2">
    <source>
        <dbReference type="SAM" id="SignalP"/>
    </source>
</evidence>